<dbReference type="InterPro" id="IPR008007">
    <property type="entry name" value="Peptidase_M42"/>
</dbReference>
<feature type="binding site" evidence="8">
    <location>
        <position position="234"/>
    </location>
    <ligand>
        <name>Zn(2+)</name>
        <dbReference type="ChEBI" id="CHEBI:29105"/>
        <label>1</label>
    </ligand>
</feature>
<feature type="active site" description="Proton acceptor" evidence="7">
    <location>
        <position position="211"/>
    </location>
</feature>
<dbReference type="CDD" id="cd05656">
    <property type="entry name" value="M42_Frv"/>
    <property type="match status" value="1"/>
</dbReference>
<evidence type="ECO:0000256" key="5">
    <source>
        <dbReference type="ARBA" id="ARBA00022801"/>
    </source>
</evidence>
<dbReference type="PANTHER" id="PTHR32481:SF20">
    <property type="entry name" value="AMINOPEPTIDASE YSDC"/>
    <property type="match status" value="1"/>
</dbReference>
<dbReference type="GO" id="GO:0004177">
    <property type="term" value="F:aminopeptidase activity"/>
    <property type="evidence" value="ECO:0007669"/>
    <property type="project" value="UniProtKB-UniRule"/>
</dbReference>
<gene>
    <name evidence="9" type="ORF">ENF18_04420</name>
</gene>
<reference evidence="9" key="1">
    <citation type="journal article" date="2020" name="mSystems">
        <title>Genome- and Community-Level Interaction Insights into Carbon Utilization and Element Cycling Functions of Hydrothermarchaeota in Hydrothermal Sediment.</title>
        <authorList>
            <person name="Zhou Z."/>
            <person name="Liu Y."/>
            <person name="Xu W."/>
            <person name="Pan J."/>
            <person name="Luo Z.H."/>
            <person name="Li M."/>
        </authorList>
    </citation>
    <scope>NUCLEOTIDE SEQUENCE [LARGE SCALE GENOMIC DNA]</scope>
    <source>
        <strain evidence="9">HyVt-102</strain>
    </source>
</reference>
<dbReference type="GO" id="GO:0006508">
    <property type="term" value="P:proteolysis"/>
    <property type="evidence" value="ECO:0007669"/>
    <property type="project" value="UniProtKB-KW"/>
</dbReference>
<keyword evidence="4 8" id="KW-0479">Metal-binding</keyword>
<feature type="binding site" evidence="8">
    <location>
        <position position="321"/>
    </location>
    <ligand>
        <name>Zn(2+)</name>
        <dbReference type="ChEBI" id="CHEBI:29105"/>
        <label>2</label>
    </ligand>
</feature>
<dbReference type="SUPFAM" id="SSF101821">
    <property type="entry name" value="Aminopeptidase/glucanase lid domain"/>
    <property type="match status" value="1"/>
</dbReference>
<dbReference type="EMBL" id="DQWE01000212">
    <property type="protein sequence ID" value="HDI83018.1"/>
    <property type="molecule type" value="Genomic_DNA"/>
</dbReference>
<dbReference type="SUPFAM" id="SSF53187">
    <property type="entry name" value="Zn-dependent exopeptidases"/>
    <property type="match status" value="1"/>
</dbReference>
<evidence type="ECO:0000256" key="8">
    <source>
        <dbReference type="PIRSR" id="PIRSR001123-2"/>
    </source>
</evidence>
<keyword evidence="3" id="KW-0645">Protease</keyword>
<dbReference type="GO" id="GO:0046872">
    <property type="term" value="F:metal ion binding"/>
    <property type="evidence" value="ECO:0007669"/>
    <property type="project" value="UniProtKB-UniRule"/>
</dbReference>
<evidence type="ECO:0000256" key="1">
    <source>
        <dbReference type="ARBA" id="ARBA00006272"/>
    </source>
</evidence>
<comment type="similarity">
    <text evidence="1 6">Belongs to the peptidase M42 family.</text>
</comment>
<evidence type="ECO:0000256" key="3">
    <source>
        <dbReference type="ARBA" id="ARBA00022670"/>
    </source>
</evidence>
<evidence type="ECO:0000313" key="9">
    <source>
        <dbReference type="EMBL" id="HDI83018.1"/>
    </source>
</evidence>
<comment type="cofactor">
    <cofactor evidence="8">
        <name>a divalent metal cation</name>
        <dbReference type="ChEBI" id="CHEBI:60240"/>
    </cofactor>
    <text evidence="8">Binds 2 divalent metal cations per subunit.</text>
</comment>
<keyword evidence="5" id="KW-0378">Hydrolase</keyword>
<dbReference type="InterPro" id="IPR051464">
    <property type="entry name" value="Peptidase_M42_aminopept"/>
</dbReference>
<dbReference type="Gene3D" id="3.40.630.10">
    <property type="entry name" value="Zn peptidases"/>
    <property type="match status" value="1"/>
</dbReference>
<feature type="binding site" evidence="8">
    <location>
        <position position="212"/>
    </location>
    <ligand>
        <name>Zn(2+)</name>
        <dbReference type="ChEBI" id="CHEBI:29105"/>
        <label>2</label>
    </ligand>
</feature>
<keyword evidence="2" id="KW-0031">Aminopeptidase</keyword>
<name>A0A7C0VDH1_UNCW3</name>
<sequence length="354" mass="39204">MRKDQKEFLKALVENPSPSGYETPVAEVWRKRMKKYADSVYSDLHGNSIAVIKHDKRPRVMLAGHCDEIGLMVNWIDENGYIFFRPVGGVDRHQLPGSRVKIWTKKGAILGVIGRKAIHFQEEEERNKVSKFEQMWIDIGAKDKKEAEKFVEIGDVITVDAGFLELPTGMFVGRGFDDRAGAYVVGEALIALSKEKSKVKAGVYAVATVQEEIGLRGATTSTYHINPDIGIAVDLTFASDHPDVNKRLLGDVKMGGGPVVSRGANINPKLFELIVDTAKKKKIPIQISASPRGTGTDANIMQLTRGGVATALISIPNRYMHSSIEMVHPDDLDNTVKLIVEVVKRIRSREDFII</sequence>
<evidence type="ECO:0000256" key="2">
    <source>
        <dbReference type="ARBA" id="ARBA00022438"/>
    </source>
</evidence>
<dbReference type="Gene3D" id="2.40.30.40">
    <property type="entry name" value="Peptidase M42, domain 2"/>
    <property type="match status" value="1"/>
</dbReference>
<dbReference type="InterPro" id="IPR023367">
    <property type="entry name" value="Peptidase_M42_dom2"/>
</dbReference>
<feature type="binding site" evidence="8">
    <location>
        <position position="177"/>
    </location>
    <ligand>
        <name>Zn(2+)</name>
        <dbReference type="ChEBI" id="CHEBI:29105"/>
        <label>2</label>
    </ligand>
</feature>
<dbReference type="Proteomes" id="UP000885847">
    <property type="component" value="Unassembled WGS sequence"/>
</dbReference>
<accession>A0A7C0VDH1</accession>
<organism evidence="9">
    <name type="scientific">candidate division WOR-3 bacterium</name>
    <dbReference type="NCBI Taxonomy" id="2052148"/>
    <lineage>
        <taxon>Bacteria</taxon>
        <taxon>Bacteria division WOR-3</taxon>
    </lineage>
</organism>
<dbReference type="Pfam" id="PF05343">
    <property type="entry name" value="Peptidase_M42"/>
    <property type="match status" value="1"/>
</dbReference>
<proteinExistence type="inferred from homology"/>
<evidence type="ECO:0000256" key="4">
    <source>
        <dbReference type="ARBA" id="ARBA00022723"/>
    </source>
</evidence>
<protein>
    <submittedName>
        <fullName evidence="9">M42 family peptidase</fullName>
    </submittedName>
</protein>
<dbReference type="AlphaFoldDB" id="A0A7C0VDH1"/>
<feature type="binding site" evidence="8">
    <location>
        <position position="177"/>
    </location>
    <ligand>
        <name>Zn(2+)</name>
        <dbReference type="ChEBI" id="CHEBI:29105"/>
        <label>1</label>
    </ligand>
</feature>
<feature type="binding site" evidence="8">
    <location>
        <position position="65"/>
    </location>
    <ligand>
        <name>Zn(2+)</name>
        <dbReference type="ChEBI" id="CHEBI:29105"/>
        <label>1</label>
    </ligand>
</feature>
<evidence type="ECO:0000256" key="7">
    <source>
        <dbReference type="PIRSR" id="PIRSR001123-1"/>
    </source>
</evidence>
<evidence type="ECO:0000256" key="6">
    <source>
        <dbReference type="PIRNR" id="PIRNR001123"/>
    </source>
</evidence>
<dbReference type="PANTHER" id="PTHR32481">
    <property type="entry name" value="AMINOPEPTIDASE"/>
    <property type="match status" value="1"/>
</dbReference>
<comment type="caution">
    <text evidence="9">The sequence shown here is derived from an EMBL/GenBank/DDBJ whole genome shotgun (WGS) entry which is preliminary data.</text>
</comment>
<dbReference type="PIRSF" id="PIRSF001123">
    <property type="entry name" value="PepA_GA"/>
    <property type="match status" value="1"/>
</dbReference>